<reference evidence="1" key="1">
    <citation type="submission" date="2020-11" db="EMBL/GenBank/DDBJ databases">
        <authorList>
            <person name="Tran Van P."/>
        </authorList>
    </citation>
    <scope>NUCLEOTIDE SEQUENCE</scope>
</reference>
<gene>
    <name evidence="1" type="ORF">TMSB3V08_LOCUS9084</name>
</gene>
<evidence type="ECO:0000313" key="1">
    <source>
        <dbReference type="EMBL" id="CAD7432375.1"/>
    </source>
</evidence>
<organism evidence="1">
    <name type="scientific">Timema monikensis</name>
    <dbReference type="NCBI Taxonomy" id="170555"/>
    <lineage>
        <taxon>Eukaryota</taxon>
        <taxon>Metazoa</taxon>
        <taxon>Ecdysozoa</taxon>
        <taxon>Arthropoda</taxon>
        <taxon>Hexapoda</taxon>
        <taxon>Insecta</taxon>
        <taxon>Pterygota</taxon>
        <taxon>Neoptera</taxon>
        <taxon>Polyneoptera</taxon>
        <taxon>Phasmatodea</taxon>
        <taxon>Timematodea</taxon>
        <taxon>Timematoidea</taxon>
        <taxon>Timematidae</taxon>
        <taxon>Timema</taxon>
    </lineage>
</organism>
<accession>A0A7R9EGU4</accession>
<sequence>MRFLYKSWHEVEGSRNCHAPSRQTINHNNLKIITDGPRFVLGLGRTVSVCLILSPVLDILTLNQQDRDEKGMLFNRNVFTFALKVQTEGGTLRKIDLMIPCRDSNPDLSLVKPEKTILMPLDLCPLVGYIMWSGNFSKPSEVSCELLVSTKEAMGLLYYSSRSDNMTEVHFVSLAQVPLHRPKIDPLYSPISGLKNPTPEVDLFDNSDTSNVLRFRSIQSNLNITVHEKFAQGRMTCGQMTVLLRPATGGVLVTRQLRVRHGYAINKTRPLGWGGGDNRMNICEGTTASSRHSSPSHFQVVRNALLHSAISVKRKTDMLLKVDVVALLLFFPPKCGDIDVHCGGSCRDVALSNTRTIQVLCSHLGQQHTRVENYSKGNNVEEALSKENIPIPDLPDNFVWMQDRDCTEVSQDRDCTEVSQDRDCTEVSQYRDCTEVSQDRVEWRAYLLATMNF</sequence>
<proteinExistence type="predicted"/>
<dbReference type="AlphaFoldDB" id="A0A7R9EGU4"/>
<protein>
    <submittedName>
        <fullName evidence="1">Uncharacterized protein</fullName>
    </submittedName>
</protein>
<dbReference type="EMBL" id="OB795539">
    <property type="protein sequence ID" value="CAD7432375.1"/>
    <property type="molecule type" value="Genomic_DNA"/>
</dbReference>
<name>A0A7R9EGU4_9NEOP</name>